<dbReference type="GO" id="GO:0006629">
    <property type="term" value="P:lipid metabolic process"/>
    <property type="evidence" value="ECO:0007669"/>
    <property type="project" value="InterPro"/>
</dbReference>
<organism evidence="2 3">
    <name type="scientific">Stigmatella aurantiaca</name>
    <dbReference type="NCBI Taxonomy" id="41"/>
    <lineage>
        <taxon>Bacteria</taxon>
        <taxon>Pseudomonadati</taxon>
        <taxon>Myxococcota</taxon>
        <taxon>Myxococcia</taxon>
        <taxon>Myxococcales</taxon>
        <taxon>Cystobacterineae</taxon>
        <taxon>Archangiaceae</taxon>
        <taxon>Stigmatella</taxon>
    </lineage>
</organism>
<proteinExistence type="predicted"/>
<dbReference type="EMBL" id="FOAP01000006">
    <property type="protein sequence ID" value="SEL46067.1"/>
    <property type="molecule type" value="Genomic_DNA"/>
</dbReference>
<evidence type="ECO:0000259" key="1">
    <source>
        <dbReference type="Pfam" id="PF01764"/>
    </source>
</evidence>
<accession>A0A1H7QFJ4</accession>
<dbReference type="Gene3D" id="3.40.50.1820">
    <property type="entry name" value="alpha/beta hydrolase"/>
    <property type="match status" value="1"/>
</dbReference>
<dbReference type="InterPro" id="IPR029058">
    <property type="entry name" value="AB_hydrolase_fold"/>
</dbReference>
<dbReference type="InterPro" id="IPR002921">
    <property type="entry name" value="Fungal_lipase-type"/>
</dbReference>
<dbReference type="SUPFAM" id="SSF53474">
    <property type="entry name" value="alpha/beta-Hydrolases"/>
    <property type="match status" value="1"/>
</dbReference>
<protein>
    <submittedName>
        <fullName evidence="2">Lipase (Class 3)</fullName>
    </submittedName>
</protein>
<gene>
    <name evidence="2" type="ORF">SAMN05444354_106103</name>
</gene>
<keyword evidence="3" id="KW-1185">Reference proteome</keyword>
<feature type="domain" description="Fungal lipase-type" evidence="1">
    <location>
        <begin position="99"/>
        <end position="222"/>
    </location>
</feature>
<dbReference type="Proteomes" id="UP000182719">
    <property type="component" value="Unassembled WGS sequence"/>
</dbReference>
<name>A0A1H7QFJ4_STIAU</name>
<dbReference type="AlphaFoldDB" id="A0A1H7QFJ4"/>
<dbReference type="Pfam" id="PF01764">
    <property type="entry name" value="Lipase_3"/>
    <property type="match status" value="1"/>
</dbReference>
<evidence type="ECO:0000313" key="3">
    <source>
        <dbReference type="Proteomes" id="UP000182719"/>
    </source>
</evidence>
<reference evidence="3" key="1">
    <citation type="submission" date="2016-10" db="EMBL/GenBank/DDBJ databases">
        <authorList>
            <person name="Varghese N."/>
            <person name="Submissions S."/>
        </authorList>
    </citation>
    <scope>NUCLEOTIDE SEQUENCE [LARGE SCALE GENOMIC DNA]</scope>
    <source>
        <strain evidence="3">DSM 17044</strain>
    </source>
</reference>
<sequence>MSICQNIFQQVFCLSTKICSAAKDRGSAKSLAATLKSNLESLYANADFANGDRWSTSWGPVVWQAPFSNVADQAVAVCFNETQKFYVVAIAATNPNSLFDGFEDLAASPLHMQPLANPPGGSTTAGNWVALQAILTQMMSAGQPLGPFLKGVASADATLVFCGHSLGGGLAPLAAASLYPTGTASSGWKNVYTYGSAGPATADSTFAAAFNKAFPATAAGQEPYAVWNANQYNLHDVVPNAWAPGKTAPGLAQITASTQSPTEAMFYTNPLFMLVVAALRTMTQSLASYPDGRGNPYVALNNNPFFTGARQAGQITSSTLLEKEILYQHIQAYLEAFGVTGLFPAEEVNGTIRPPLLTLARTASAACVTAEATTCAAP</sequence>
<evidence type="ECO:0000313" key="2">
    <source>
        <dbReference type="EMBL" id="SEL46067.1"/>
    </source>
</evidence>
<dbReference type="RefSeq" id="WP_075006814.1">
    <property type="nucleotide sequence ID" value="NZ_FOAP01000006.1"/>
</dbReference>